<keyword evidence="15" id="KW-1185">Reference proteome</keyword>
<keyword evidence="11 12" id="KW-0472">Membrane</keyword>
<evidence type="ECO:0000256" key="2">
    <source>
        <dbReference type="ARBA" id="ARBA00004429"/>
    </source>
</evidence>
<evidence type="ECO:0000256" key="8">
    <source>
        <dbReference type="ARBA" id="ARBA00022692"/>
    </source>
</evidence>
<evidence type="ECO:0000313" key="15">
    <source>
        <dbReference type="Proteomes" id="UP000247792"/>
    </source>
</evidence>
<organism evidence="14 15">
    <name type="scientific">Undibacterium pigrum</name>
    <dbReference type="NCBI Taxonomy" id="401470"/>
    <lineage>
        <taxon>Bacteria</taxon>
        <taxon>Pseudomonadati</taxon>
        <taxon>Pseudomonadota</taxon>
        <taxon>Betaproteobacteria</taxon>
        <taxon>Burkholderiales</taxon>
        <taxon>Oxalobacteraceae</taxon>
        <taxon>Undibacterium</taxon>
    </lineage>
</organism>
<dbReference type="PANTHER" id="PTHR30070">
    <property type="entry name" value="HEME EXPORTER PROTEIN B"/>
    <property type="match status" value="1"/>
</dbReference>
<evidence type="ECO:0000256" key="13">
    <source>
        <dbReference type="SAM" id="Phobius"/>
    </source>
</evidence>
<dbReference type="GO" id="GO:0015232">
    <property type="term" value="F:heme transmembrane transporter activity"/>
    <property type="evidence" value="ECO:0007669"/>
    <property type="project" value="InterPro"/>
</dbReference>
<feature type="transmembrane region" description="Helical" evidence="13">
    <location>
        <begin position="193"/>
        <end position="217"/>
    </location>
</feature>
<reference evidence="14 15" key="1">
    <citation type="submission" date="2018-05" db="EMBL/GenBank/DDBJ databases">
        <title>Genomic Encyclopedia of Type Strains, Phase IV (KMG-IV): sequencing the most valuable type-strain genomes for metagenomic binning, comparative biology and taxonomic classification.</title>
        <authorList>
            <person name="Goeker M."/>
        </authorList>
    </citation>
    <scope>NUCLEOTIDE SEQUENCE [LARGE SCALE GENOMIC DNA]</scope>
    <source>
        <strain evidence="14 15">DSM 19792</strain>
    </source>
</reference>
<proteinExistence type="inferred from homology"/>
<name>A0A318J856_9BURK</name>
<evidence type="ECO:0000256" key="10">
    <source>
        <dbReference type="ARBA" id="ARBA00022989"/>
    </source>
</evidence>
<gene>
    <name evidence="14" type="ORF">DFR42_103340</name>
</gene>
<dbReference type="Pfam" id="PF03379">
    <property type="entry name" value="CcmB"/>
    <property type="match status" value="1"/>
</dbReference>
<evidence type="ECO:0000313" key="14">
    <source>
        <dbReference type="EMBL" id="PXX44071.1"/>
    </source>
</evidence>
<keyword evidence="9 12" id="KW-0201">Cytochrome c-type biogenesis</keyword>
<keyword evidence="10 13" id="KW-1133">Transmembrane helix</keyword>
<feature type="transmembrane region" description="Helical" evidence="13">
    <location>
        <begin position="85"/>
        <end position="108"/>
    </location>
</feature>
<dbReference type="Proteomes" id="UP000247792">
    <property type="component" value="Unassembled WGS sequence"/>
</dbReference>
<dbReference type="EMBL" id="QJKB01000003">
    <property type="protein sequence ID" value="PXX44071.1"/>
    <property type="molecule type" value="Genomic_DNA"/>
</dbReference>
<comment type="function">
    <text evidence="1 12">Required for the export of heme to the periplasm for the biogenesis of c-type cytochromes.</text>
</comment>
<accession>A0A318J856</accession>
<evidence type="ECO:0000256" key="12">
    <source>
        <dbReference type="PIRNR" id="PIRNR002764"/>
    </source>
</evidence>
<keyword evidence="6 12" id="KW-1003">Cell membrane</keyword>
<feature type="transmembrane region" description="Helical" evidence="13">
    <location>
        <begin position="128"/>
        <end position="154"/>
    </location>
</feature>
<dbReference type="PIRSF" id="PIRSF002764">
    <property type="entry name" value="CcmB"/>
    <property type="match status" value="1"/>
</dbReference>
<comment type="caution">
    <text evidence="14">The sequence shown here is derived from an EMBL/GenBank/DDBJ whole genome shotgun (WGS) entry which is preliminary data.</text>
</comment>
<evidence type="ECO:0000256" key="11">
    <source>
        <dbReference type="ARBA" id="ARBA00023136"/>
    </source>
</evidence>
<evidence type="ECO:0000256" key="4">
    <source>
        <dbReference type="ARBA" id="ARBA00016452"/>
    </source>
</evidence>
<feature type="transmembrane region" description="Helical" evidence="13">
    <location>
        <begin position="55"/>
        <end position="73"/>
    </location>
</feature>
<evidence type="ECO:0000256" key="3">
    <source>
        <dbReference type="ARBA" id="ARBA00010544"/>
    </source>
</evidence>
<evidence type="ECO:0000256" key="1">
    <source>
        <dbReference type="ARBA" id="ARBA00002442"/>
    </source>
</evidence>
<comment type="similarity">
    <text evidence="3 12">Belongs to the CcmB/CycW/HelB family.</text>
</comment>
<keyword evidence="7 12" id="KW-0997">Cell inner membrane</keyword>
<dbReference type="AlphaFoldDB" id="A0A318J856"/>
<dbReference type="PRINTS" id="PR01414">
    <property type="entry name" value="CCMBBIOGNSIS"/>
</dbReference>
<evidence type="ECO:0000256" key="5">
    <source>
        <dbReference type="ARBA" id="ARBA00022448"/>
    </source>
</evidence>
<evidence type="ECO:0000256" key="6">
    <source>
        <dbReference type="ARBA" id="ARBA00022475"/>
    </source>
</evidence>
<dbReference type="GO" id="GO:0005886">
    <property type="term" value="C:plasma membrane"/>
    <property type="evidence" value="ECO:0007669"/>
    <property type="project" value="UniProtKB-SubCell"/>
</dbReference>
<dbReference type="InterPro" id="IPR003544">
    <property type="entry name" value="Cyt_c_biogenesis_CcmB"/>
</dbReference>
<dbReference type="RefSeq" id="WP_110255321.1">
    <property type="nucleotide sequence ID" value="NZ_QJKB01000003.1"/>
</dbReference>
<dbReference type="GO" id="GO:1903607">
    <property type="term" value="P:cytochrome c biosynthetic process"/>
    <property type="evidence" value="ECO:0007669"/>
    <property type="project" value="TreeGrafter"/>
</dbReference>
<dbReference type="GO" id="GO:0017004">
    <property type="term" value="P:cytochrome complex assembly"/>
    <property type="evidence" value="ECO:0007669"/>
    <property type="project" value="UniProtKB-KW"/>
</dbReference>
<comment type="subcellular location">
    <subcellularLocation>
        <location evidence="2">Cell inner membrane</location>
        <topology evidence="2">Multi-pass membrane protein</topology>
    </subcellularLocation>
</comment>
<keyword evidence="8 13" id="KW-0812">Transmembrane</keyword>
<dbReference type="OrthoDB" id="9799895at2"/>
<protein>
    <recommendedName>
        <fullName evidence="4 12">Heme exporter protein B</fullName>
    </recommendedName>
</protein>
<dbReference type="NCBIfam" id="TIGR01190">
    <property type="entry name" value="ccmB"/>
    <property type="match status" value="1"/>
</dbReference>
<feature type="transmembrane region" description="Helical" evidence="13">
    <location>
        <begin position="161"/>
        <end position="187"/>
    </location>
</feature>
<dbReference type="PANTHER" id="PTHR30070:SF1">
    <property type="entry name" value="CYTOCHROME C BIOGENESIS B-RELATED"/>
    <property type="match status" value="1"/>
</dbReference>
<evidence type="ECO:0000256" key="9">
    <source>
        <dbReference type="ARBA" id="ARBA00022748"/>
    </source>
</evidence>
<dbReference type="InterPro" id="IPR026031">
    <property type="entry name" value="Cyt_c_CcmB_bac"/>
</dbReference>
<feature type="transmembrane region" description="Helical" evidence="13">
    <location>
        <begin position="23"/>
        <end position="43"/>
    </location>
</feature>
<keyword evidence="5 12" id="KW-0813">Transport</keyword>
<evidence type="ECO:0000256" key="7">
    <source>
        <dbReference type="ARBA" id="ARBA00022519"/>
    </source>
</evidence>
<sequence length="222" mass="23293">MLSLFFAVAERDLQLAWRRRSDIVNTMVFFVLIVSLFPLGIGADKALLQTIAPGIIWVAALLSSMLAAPRLFAGDYADGTLEQMLLSAEPLVVIVSAKILAHFLISGLPLVCISPLLALQFDLPLDAIAILVLSLLLGTPALSLTGAIGAALTLGVRGSAVLLSLLVLPLTIPVLIFGSGVFLAHSAGLDTTAYWYVLAGMLAALAVLAPVASSYSLRIMLD</sequence>